<evidence type="ECO:0000313" key="2">
    <source>
        <dbReference type="EMBL" id="CAA9359315.1"/>
    </source>
</evidence>
<feature type="domain" description="Beta-lactamase-related" evidence="1">
    <location>
        <begin position="7"/>
        <end position="57"/>
    </location>
</feature>
<dbReference type="SUPFAM" id="SSF56601">
    <property type="entry name" value="beta-lactamase/transpeptidase-like"/>
    <property type="match status" value="1"/>
</dbReference>
<feature type="non-terminal residue" evidence="2">
    <location>
        <position position="1"/>
    </location>
</feature>
<dbReference type="Pfam" id="PF00144">
    <property type="entry name" value="Beta-lactamase"/>
    <property type="match status" value="1"/>
</dbReference>
<organism evidence="2">
    <name type="scientific">uncultured Gemmatimonadaceae bacterium</name>
    <dbReference type="NCBI Taxonomy" id="246130"/>
    <lineage>
        <taxon>Bacteria</taxon>
        <taxon>Pseudomonadati</taxon>
        <taxon>Gemmatimonadota</taxon>
        <taxon>Gemmatimonadia</taxon>
        <taxon>Gemmatimonadales</taxon>
        <taxon>Gemmatimonadaceae</taxon>
        <taxon>environmental samples</taxon>
    </lineage>
</organism>
<sequence length="88" mass="9005">PAGGAAGPAMNYGWFVRPAGAGPRRIHITGSNPGLQAAVHVYPDHDLAVVVLSNTHGVGARSGEMVAELPERLAALCMGWPAGAPARR</sequence>
<dbReference type="EMBL" id="CADCTX010000933">
    <property type="protein sequence ID" value="CAA9359315.1"/>
    <property type="molecule type" value="Genomic_DNA"/>
</dbReference>
<dbReference type="AlphaFoldDB" id="A0A6J4MIR1"/>
<dbReference type="Gene3D" id="3.40.710.10">
    <property type="entry name" value="DD-peptidase/beta-lactamase superfamily"/>
    <property type="match status" value="1"/>
</dbReference>
<dbReference type="InterPro" id="IPR001466">
    <property type="entry name" value="Beta-lactam-related"/>
</dbReference>
<name>A0A6J4MIR1_9BACT</name>
<protein>
    <recommendedName>
        <fullName evidence="1">Beta-lactamase-related domain-containing protein</fullName>
    </recommendedName>
</protein>
<reference evidence="2" key="1">
    <citation type="submission" date="2020-02" db="EMBL/GenBank/DDBJ databases">
        <authorList>
            <person name="Meier V. D."/>
        </authorList>
    </citation>
    <scope>NUCLEOTIDE SEQUENCE</scope>
    <source>
        <strain evidence="2">AVDCRST_MAG40</strain>
    </source>
</reference>
<dbReference type="InterPro" id="IPR012338">
    <property type="entry name" value="Beta-lactam/transpept-like"/>
</dbReference>
<gene>
    <name evidence="2" type="ORF">AVDCRST_MAG40-3377</name>
</gene>
<accession>A0A6J4MIR1</accession>
<evidence type="ECO:0000259" key="1">
    <source>
        <dbReference type="Pfam" id="PF00144"/>
    </source>
</evidence>
<proteinExistence type="predicted"/>